<dbReference type="KEGG" id="ruv:EC9_35820"/>
<dbReference type="InterPro" id="IPR006311">
    <property type="entry name" value="TAT_signal"/>
</dbReference>
<name>A0A517M3D4_9BACT</name>
<dbReference type="Proteomes" id="UP000319557">
    <property type="component" value="Chromosome"/>
</dbReference>
<dbReference type="PANTHER" id="PTHR43737:SF1">
    <property type="entry name" value="DUF1501 DOMAIN-CONTAINING PROTEIN"/>
    <property type="match status" value="1"/>
</dbReference>
<dbReference type="PANTHER" id="PTHR43737">
    <property type="entry name" value="BLL7424 PROTEIN"/>
    <property type="match status" value="1"/>
</dbReference>
<feature type="compositionally biased region" description="Polar residues" evidence="1">
    <location>
        <begin position="36"/>
        <end position="45"/>
    </location>
</feature>
<dbReference type="PROSITE" id="PS51318">
    <property type="entry name" value="TAT"/>
    <property type="match status" value="1"/>
</dbReference>
<dbReference type="AlphaFoldDB" id="A0A517M3D4"/>
<accession>A0A517M3D4</accession>
<dbReference type="OrthoDB" id="127333at2"/>
<dbReference type="SUPFAM" id="SSF53649">
    <property type="entry name" value="Alkaline phosphatase-like"/>
    <property type="match status" value="1"/>
</dbReference>
<keyword evidence="3" id="KW-1185">Reference proteome</keyword>
<dbReference type="InterPro" id="IPR010869">
    <property type="entry name" value="DUF1501"/>
</dbReference>
<evidence type="ECO:0008006" key="4">
    <source>
        <dbReference type="Google" id="ProtNLM"/>
    </source>
</evidence>
<organism evidence="2 3">
    <name type="scientific">Rosistilla ulvae</name>
    <dbReference type="NCBI Taxonomy" id="1930277"/>
    <lineage>
        <taxon>Bacteria</taxon>
        <taxon>Pseudomonadati</taxon>
        <taxon>Planctomycetota</taxon>
        <taxon>Planctomycetia</taxon>
        <taxon>Pirellulales</taxon>
        <taxon>Pirellulaceae</taxon>
        <taxon>Rosistilla</taxon>
    </lineage>
</organism>
<sequence>MTNLPNIDSVSARRHFMASSAMSVGSLAMAWMNQQEAKANPQQPNLEPLSFDTLPKQPHHPPKAKAMISLWMQGGPSHHDMFDPKPEMVKHDGEDFPDEIKYDDAANASSKIFASPWKFSPKGECGMELSELIPHTGSIADEICLIRSTKTGVNNHGQSIRALQTGRITAGRPSLGSWLTYGLGSEADNLPSFLALIDPGQLPVQGVENWSNGWLPSVYQGTVIRPTEPRILDLTPPAHLKGKAQARALEFLEQLNEQHRAQRPGQHDLQARIASYQLAAKMQVAATDAMDLSQESRATQEMYGMHEKETADYGSRCLIARRLIERGVRFVQVYTANQLWDSHGGIIKGLPAACRKVDRPSAALVRDLKQRGLLDSTVVHWGGEMGRLPVVQNDAGRAKYGRDHNTHGFSMWVAGGGFKAGHVHGKTDEWGHKAIEDVVNHFDYHATLLHLFGLDHEQLTFHRANRDQTLTDGQPGQVIPGLLA</sequence>
<evidence type="ECO:0000313" key="3">
    <source>
        <dbReference type="Proteomes" id="UP000319557"/>
    </source>
</evidence>
<dbReference type="RefSeq" id="WP_145347076.1">
    <property type="nucleotide sequence ID" value="NZ_CP036261.1"/>
</dbReference>
<dbReference type="InterPro" id="IPR017850">
    <property type="entry name" value="Alkaline_phosphatase_core_sf"/>
</dbReference>
<proteinExistence type="predicted"/>
<dbReference type="EMBL" id="CP036261">
    <property type="protein sequence ID" value="QDS89383.1"/>
    <property type="molecule type" value="Genomic_DNA"/>
</dbReference>
<evidence type="ECO:0000313" key="2">
    <source>
        <dbReference type="EMBL" id="QDS89383.1"/>
    </source>
</evidence>
<gene>
    <name evidence="2" type="ORF">EC9_35820</name>
</gene>
<feature type="region of interest" description="Disordered" evidence="1">
    <location>
        <begin position="36"/>
        <end position="62"/>
    </location>
</feature>
<reference evidence="2 3" key="1">
    <citation type="submission" date="2019-02" db="EMBL/GenBank/DDBJ databases">
        <title>Deep-cultivation of Planctomycetes and their phenomic and genomic characterization uncovers novel biology.</title>
        <authorList>
            <person name="Wiegand S."/>
            <person name="Jogler M."/>
            <person name="Boedeker C."/>
            <person name="Pinto D."/>
            <person name="Vollmers J."/>
            <person name="Rivas-Marin E."/>
            <person name="Kohn T."/>
            <person name="Peeters S.H."/>
            <person name="Heuer A."/>
            <person name="Rast P."/>
            <person name="Oberbeckmann S."/>
            <person name="Bunk B."/>
            <person name="Jeske O."/>
            <person name="Meyerdierks A."/>
            <person name="Storesund J.E."/>
            <person name="Kallscheuer N."/>
            <person name="Luecker S."/>
            <person name="Lage O.M."/>
            <person name="Pohl T."/>
            <person name="Merkel B.J."/>
            <person name="Hornburger P."/>
            <person name="Mueller R.-W."/>
            <person name="Bruemmer F."/>
            <person name="Labrenz M."/>
            <person name="Spormann A.M."/>
            <person name="Op den Camp H."/>
            <person name="Overmann J."/>
            <person name="Amann R."/>
            <person name="Jetten M.S.M."/>
            <person name="Mascher T."/>
            <person name="Medema M.H."/>
            <person name="Devos D.P."/>
            <person name="Kaster A.-K."/>
            <person name="Ovreas L."/>
            <person name="Rohde M."/>
            <person name="Galperin M.Y."/>
            <person name="Jogler C."/>
        </authorList>
    </citation>
    <scope>NUCLEOTIDE SEQUENCE [LARGE SCALE GENOMIC DNA]</scope>
    <source>
        <strain evidence="2 3">EC9</strain>
    </source>
</reference>
<protein>
    <recommendedName>
        <fullName evidence="4">DUF1501 domain-containing protein</fullName>
    </recommendedName>
</protein>
<dbReference type="Pfam" id="PF07394">
    <property type="entry name" value="DUF1501"/>
    <property type="match status" value="1"/>
</dbReference>
<evidence type="ECO:0000256" key="1">
    <source>
        <dbReference type="SAM" id="MobiDB-lite"/>
    </source>
</evidence>